<dbReference type="Gene3D" id="1.20.120.850">
    <property type="entry name" value="SWI2/SNF2 ATPases, N-terminal domain"/>
    <property type="match status" value="1"/>
</dbReference>
<evidence type="ECO:0000256" key="4">
    <source>
        <dbReference type="ARBA" id="ARBA00022801"/>
    </source>
</evidence>
<evidence type="ECO:0000313" key="15">
    <source>
        <dbReference type="Proteomes" id="UP000659654"/>
    </source>
</evidence>
<evidence type="ECO:0000256" key="7">
    <source>
        <dbReference type="ARBA" id="ARBA00022853"/>
    </source>
</evidence>
<feature type="region of interest" description="Disordered" evidence="10">
    <location>
        <begin position="43"/>
        <end position="152"/>
    </location>
</feature>
<dbReference type="Gene3D" id="3.40.50.10810">
    <property type="entry name" value="Tandem AAA-ATPase domain"/>
    <property type="match status" value="1"/>
</dbReference>
<feature type="region of interest" description="Disordered" evidence="10">
    <location>
        <begin position="403"/>
        <end position="429"/>
    </location>
</feature>
<name>A0A7I8XEU3_BURXY</name>
<evidence type="ECO:0000259" key="13">
    <source>
        <dbReference type="PROSITE" id="PS51204"/>
    </source>
</evidence>
<feature type="region of interest" description="Disordered" evidence="10">
    <location>
        <begin position="1255"/>
        <end position="1301"/>
    </location>
</feature>
<dbReference type="EMBL" id="CAJFDI010000004">
    <property type="protein sequence ID" value="CAD5224227.1"/>
    <property type="molecule type" value="Genomic_DNA"/>
</dbReference>
<keyword evidence="5" id="KW-0347">Helicase</keyword>
<dbReference type="FunFam" id="3.40.50.300:FF:001674">
    <property type="entry name" value="E1A-binding protein p400 isoform X7"/>
    <property type="match status" value="1"/>
</dbReference>
<comment type="subcellular location">
    <subcellularLocation>
        <location evidence="1">Nucleus</location>
    </subcellularLocation>
</comment>
<evidence type="ECO:0000256" key="3">
    <source>
        <dbReference type="ARBA" id="ARBA00022741"/>
    </source>
</evidence>
<feature type="domain" description="HSA" evidence="13">
    <location>
        <begin position="178"/>
        <end position="256"/>
    </location>
</feature>
<keyword evidence="6" id="KW-0067">ATP-binding</keyword>
<dbReference type="SMR" id="A0A7I8XEU3"/>
<keyword evidence="3" id="KW-0547">Nucleotide-binding</keyword>
<sequence>MSNGTPSRKRRARDLVDLTFLSLSRRIQAEGLVDRSHVYPTRSASPQFIRPTAANIPKTSARRNQNAELNSAHGTPTTPRARRSNGNASTSKAKLVAPSLRIVQNEDSESSEEESPPPSTSKAKAKPKVKSKSNEEELSPSKKLENWNHETMSNEDKQFIERVKKLKAAGRWSSSKAISPPEEPDRAKTHWDFLLEEVKWMYLDFKNERHIHQLYTKKISTAVLKYHKDLNKNLYDENDERAKKEREKEAKKVCSTIAKMVREFWQKAETVVDFGQKEMDEAKKREALDKHLNLLVDEADLLSKSINVESDFENEADENDAGAGLNKLAELKALKSDANIHLDDILSHLPEGYLESYHTSKRLNGTEKIVEEPMTNGVKSKEESAEPMEISREARKLEVNGEEEVVEKDSSATQTPDIPMEVDEKAKKDRSDALDQIAAEAEQFQPKGNTLATAEVTIQHPVLIDGHLREYQLVGLQWLFSLYEKNLNGILADEMGLGKTIQTIALFAHLAAEHSVWGPHLIVVPTSVILNWEMEFKKWCPSVKVLTYFGSAKERAEKRKGWMANKSFDVCITSYKLYTQDVRCFKRKQWQYLVLDEAQHIKNFESQRWQSLINLRTRRRLLLTGTPLQNNLLELWSLLHFLMPRVFTSRDDFKDWFNNPIAGMIEGSVDYNSKIVQRLHKVLRPFILRRLKSEVEKQLPPKVEKVVKCPLSKRQRYLYNEFMSLRTTKESLSSGSMVSVLNIVMQLRKCCNHPNLFEPREVETPLCPEIERIRFPRMVVLEQNGIDLRQKLVANGSRILQGLKIEKEKASPQFASILRPTRPPAKLNMERFKERLKLTGYAKFLVETPYPKEIKQHITPIKQQTPVLNQDLIDFLSIFKENTDQDGPIKNVLRALRISKEEWIQAAASKFNMYVMEVLCRPLHPDDRFYGKLRTYFERFQVNSSYNSITDLYSKRTKLDDDMLINRLMRFPEARLIEYDCGKLQTLARLLRNLYEDGHRCLIFTQMSKMLDILQAFLAHHGYVYFRLDGATPVEKRQALMERFNSDPKVFCFILSTRAGGVGINLIGADTVIFYDSDWNPTMDAQAQDRCHRIGQTKSVTIYRLISSNTIEENILKKAREKRRLGEITIDEGGFTPQFFKKADNIRDLFFDEDTNPEAASVPIAPIMAVASEEDLKLAMERAEDRQDVIAAKRAEAEIVAEEIEFDDKSNFNYTDQSNDEFMQIVRMLRPIEQYAVQFLSKEYRPENYKVPLPNGEVQSAENSNPMILESQPRKKKVNFVKKPVGPSTIQTRNRKTRATR</sequence>
<dbReference type="FunFam" id="3.40.50.10810:FF:000005">
    <property type="entry name" value="Photoperiod-independent early flowering 1"/>
    <property type="match status" value="1"/>
</dbReference>
<dbReference type="GO" id="GO:0042393">
    <property type="term" value="F:histone binding"/>
    <property type="evidence" value="ECO:0007669"/>
    <property type="project" value="TreeGrafter"/>
</dbReference>
<evidence type="ECO:0000256" key="6">
    <source>
        <dbReference type="ARBA" id="ARBA00022840"/>
    </source>
</evidence>
<reference evidence="14" key="1">
    <citation type="submission" date="2020-09" db="EMBL/GenBank/DDBJ databases">
        <authorList>
            <person name="Kikuchi T."/>
        </authorList>
    </citation>
    <scope>NUCLEOTIDE SEQUENCE</scope>
    <source>
        <strain evidence="14">Ka4C1</strain>
    </source>
</reference>
<dbReference type="PROSITE" id="PS51192">
    <property type="entry name" value="HELICASE_ATP_BIND_1"/>
    <property type="match status" value="1"/>
</dbReference>
<dbReference type="CDD" id="cd18003">
    <property type="entry name" value="DEXQc_SRCAP"/>
    <property type="match status" value="1"/>
</dbReference>
<dbReference type="InterPro" id="IPR027417">
    <property type="entry name" value="P-loop_NTPase"/>
</dbReference>
<dbReference type="GO" id="GO:0016887">
    <property type="term" value="F:ATP hydrolysis activity"/>
    <property type="evidence" value="ECO:0007669"/>
    <property type="project" value="TreeGrafter"/>
</dbReference>
<evidence type="ECO:0000259" key="11">
    <source>
        <dbReference type="PROSITE" id="PS51192"/>
    </source>
</evidence>
<keyword evidence="15" id="KW-1185">Reference proteome</keyword>
<dbReference type="PANTHER" id="PTHR45685">
    <property type="entry name" value="HELICASE SRCAP-RELATED"/>
    <property type="match status" value="1"/>
</dbReference>
<dbReference type="GO" id="GO:0005524">
    <property type="term" value="F:ATP binding"/>
    <property type="evidence" value="ECO:0007669"/>
    <property type="project" value="UniProtKB-KW"/>
</dbReference>
<dbReference type="Pfam" id="PF07529">
    <property type="entry name" value="HSA"/>
    <property type="match status" value="1"/>
</dbReference>
<dbReference type="InterPro" id="IPR014001">
    <property type="entry name" value="Helicase_ATP-bd"/>
</dbReference>
<evidence type="ECO:0000256" key="9">
    <source>
        <dbReference type="ARBA" id="ARBA00023242"/>
    </source>
</evidence>
<dbReference type="SMART" id="SM00573">
    <property type="entry name" value="HSA"/>
    <property type="match status" value="1"/>
</dbReference>
<dbReference type="SMART" id="SM00490">
    <property type="entry name" value="HELICc"/>
    <property type="match status" value="1"/>
</dbReference>
<dbReference type="Proteomes" id="UP000659654">
    <property type="component" value="Unassembled WGS sequence"/>
</dbReference>
<comment type="caution">
    <text evidence="14">The sequence shown here is derived from an EMBL/GenBank/DDBJ whole genome shotgun (WGS) entry which is preliminary data.</text>
</comment>
<dbReference type="SMART" id="SM00487">
    <property type="entry name" value="DEXDc"/>
    <property type="match status" value="1"/>
</dbReference>
<dbReference type="InterPro" id="IPR014012">
    <property type="entry name" value="HSA_dom"/>
</dbReference>
<dbReference type="PROSITE" id="PS51194">
    <property type="entry name" value="HELICASE_CTER"/>
    <property type="match status" value="1"/>
</dbReference>
<dbReference type="PANTHER" id="PTHR45685:SF1">
    <property type="entry name" value="HELICASE SRCAP"/>
    <property type="match status" value="1"/>
</dbReference>
<comment type="similarity">
    <text evidence="2">Belongs to the SNF2/RAD54 helicase family. SWR1 subfamily.</text>
</comment>
<dbReference type="InterPro" id="IPR038718">
    <property type="entry name" value="SNF2-like_sf"/>
</dbReference>
<evidence type="ECO:0000256" key="5">
    <source>
        <dbReference type="ARBA" id="ARBA00022806"/>
    </source>
</evidence>
<evidence type="ECO:0000256" key="2">
    <source>
        <dbReference type="ARBA" id="ARBA00009220"/>
    </source>
</evidence>
<dbReference type="PROSITE" id="PS51204">
    <property type="entry name" value="HSA"/>
    <property type="match status" value="1"/>
</dbReference>
<dbReference type="InterPro" id="IPR001650">
    <property type="entry name" value="Helicase_C-like"/>
</dbReference>
<evidence type="ECO:0000259" key="12">
    <source>
        <dbReference type="PROSITE" id="PS51194"/>
    </source>
</evidence>
<dbReference type="InterPro" id="IPR049730">
    <property type="entry name" value="SNF2/RAD54-like_C"/>
</dbReference>
<accession>A0A7I8XEU3</accession>
<feature type="domain" description="Helicase ATP-binding" evidence="11">
    <location>
        <begin position="480"/>
        <end position="645"/>
    </location>
</feature>
<feature type="compositionally biased region" description="Polar residues" evidence="10">
    <location>
        <begin position="1257"/>
        <end position="1266"/>
    </location>
</feature>
<dbReference type="GO" id="GO:0006338">
    <property type="term" value="P:chromatin remodeling"/>
    <property type="evidence" value="ECO:0007669"/>
    <property type="project" value="TreeGrafter"/>
</dbReference>
<feature type="domain" description="Helicase C-terminal" evidence="12">
    <location>
        <begin position="986"/>
        <end position="1150"/>
    </location>
</feature>
<evidence type="ECO:0000256" key="1">
    <source>
        <dbReference type="ARBA" id="ARBA00004123"/>
    </source>
</evidence>
<dbReference type="InterPro" id="IPR050520">
    <property type="entry name" value="INO80/SWR1_helicase"/>
</dbReference>
<dbReference type="CDD" id="cd18793">
    <property type="entry name" value="SF2_C_SNF"/>
    <property type="match status" value="1"/>
</dbReference>
<evidence type="ECO:0000256" key="8">
    <source>
        <dbReference type="ARBA" id="ARBA00023125"/>
    </source>
</evidence>
<feature type="compositionally biased region" description="Acidic residues" evidence="10">
    <location>
        <begin position="106"/>
        <end position="115"/>
    </location>
</feature>
<proteinExistence type="inferred from homology"/>
<gene>
    <name evidence="14" type="ORF">BXYJ_LOCUS7938</name>
</gene>
<dbReference type="Gene3D" id="3.40.50.300">
    <property type="entry name" value="P-loop containing nucleotide triphosphate hydrolases"/>
    <property type="match status" value="1"/>
</dbReference>
<dbReference type="EMBL" id="CAJFCV020000004">
    <property type="protein sequence ID" value="CAG9112982.1"/>
    <property type="molecule type" value="Genomic_DNA"/>
</dbReference>
<feature type="compositionally biased region" description="Basic and acidic residues" evidence="10">
    <location>
        <begin position="132"/>
        <end position="152"/>
    </location>
</feature>
<dbReference type="Proteomes" id="UP000582659">
    <property type="component" value="Unassembled WGS sequence"/>
</dbReference>
<dbReference type="Pfam" id="PF00271">
    <property type="entry name" value="Helicase_C"/>
    <property type="match status" value="1"/>
</dbReference>
<protein>
    <submittedName>
        <fullName evidence="14">(pine wood nematode) hypothetical protein</fullName>
    </submittedName>
</protein>
<keyword evidence="9" id="KW-0539">Nucleus</keyword>
<keyword evidence="8" id="KW-0238">DNA-binding</keyword>
<dbReference type="InterPro" id="IPR000330">
    <property type="entry name" value="SNF2_N"/>
</dbReference>
<evidence type="ECO:0000313" key="14">
    <source>
        <dbReference type="EMBL" id="CAD5224227.1"/>
    </source>
</evidence>
<dbReference type="GO" id="GO:0003677">
    <property type="term" value="F:DNA binding"/>
    <property type="evidence" value="ECO:0007669"/>
    <property type="project" value="UniProtKB-KW"/>
</dbReference>
<dbReference type="OrthoDB" id="448448at2759"/>
<dbReference type="GO" id="GO:0000812">
    <property type="term" value="C:Swr1 complex"/>
    <property type="evidence" value="ECO:0007669"/>
    <property type="project" value="TreeGrafter"/>
</dbReference>
<keyword evidence="7" id="KW-0156">Chromatin regulator</keyword>
<dbReference type="SUPFAM" id="SSF52540">
    <property type="entry name" value="P-loop containing nucleoside triphosphate hydrolases"/>
    <property type="match status" value="2"/>
</dbReference>
<dbReference type="GO" id="GO:0004386">
    <property type="term" value="F:helicase activity"/>
    <property type="evidence" value="ECO:0007669"/>
    <property type="project" value="UniProtKB-KW"/>
</dbReference>
<keyword evidence="4" id="KW-0378">Hydrolase</keyword>
<dbReference type="Pfam" id="PF00176">
    <property type="entry name" value="SNF2-rel_dom"/>
    <property type="match status" value="1"/>
</dbReference>
<evidence type="ECO:0000256" key="10">
    <source>
        <dbReference type="SAM" id="MobiDB-lite"/>
    </source>
</evidence>
<feature type="compositionally biased region" description="Polar residues" evidence="10">
    <location>
        <begin position="62"/>
        <end position="92"/>
    </location>
</feature>
<organism evidence="14 15">
    <name type="scientific">Bursaphelenchus xylophilus</name>
    <name type="common">Pinewood nematode worm</name>
    <name type="synonym">Aphelenchoides xylophilus</name>
    <dbReference type="NCBI Taxonomy" id="6326"/>
    <lineage>
        <taxon>Eukaryota</taxon>
        <taxon>Metazoa</taxon>
        <taxon>Ecdysozoa</taxon>
        <taxon>Nematoda</taxon>
        <taxon>Chromadorea</taxon>
        <taxon>Rhabditida</taxon>
        <taxon>Tylenchina</taxon>
        <taxon>Tylenchomorpha</taxon>
        <taxon>Aphelenchoidea</taxon>
        <taxon>Aphelenchoididae</taxon>
        <taxon>Bursaphelenchus</taxon>
    </lineage>
</organism>